<dbReference type="EMBL" id="CAUJNA010003472">
    <property type="protein sequence ID" value="CAJ1402909.1"/>
    <property type="molecule type" value="Genomic_DNA"/>
</dbReference>
<sequence>MLEFLVFGTLGALCLAVSIFQLSLVTVILLLFLLLIALRAIIGFPATMRGVAEGETAPGQVPWRVYLEVLLGTKASRSQVSGEGTPRFQLCAMPVNHFGEKVRFCLDLLGVPYVEADRCGLLNVFLFGQSVPYLVDRHSCSRIGNSDECLRYLFAIYSPRNAAADRLLKQNEDTVKWEKDLNKLGHAIQGYAYFFLLGASGSRTSALTAWGGFEPLCPFYQRCLLCWLFPVFKFFMRNAFKLHDEQRNLPRLEFIEKLLDRVDAAVGPEGLGYIVGDHLTYVDISFVALMGPMMPSRICLKEGSPWARNRFKSFSSSSGVGILDEYPQQLRDFEEKTARRPTGKFVCRIFEEFRYKTL</sequence>
<keyword evidence="4" id="KW-1185">Reference proteome</keyword>
<name>A0AA36JD59_9DINO</name>
<dbReference type="Proteomes" id="UP001178507">
    <property type="component" value="Unassembled WGS sequence"/>
</dbReference>
<evidence type="ECO:0000256" key="1">
    <source>
        <dbReference type="SAM" id="Phobius"/>
    </source>
</evidence>
<evidence type="ECO:0000313" key="3">
    <source>
        <dbReference type="EMBL" id="CAJ1402909.1"/>
    </source>
</evidence>
<dbReference type="Pfam" id="PF14497">
    <property type="entry name" value="GST_C_3"/>
    <property type="match status" value="1"/>
</dbReference>
<keyword evidence="1" id="KW-1133">Transmembrane helix</keyword>
<reference evidence="3" key="1">
    <citation type="submission" date="2023-08" db="EMBL/GenBank/DDBJ databases">
        <authorList>
            <person name="Chen Y."/>
            <person name="Shah S."/>
            <person name="Dougan E. K."/>
            <person name="Thang M."/>
            <person name="Chan C."/>
        </authorList>
    </citation>
    <scope>NUCLEOTIDE SEQUENCE</scope>
</reference>
<organism evidence="3 4">
    <name type="scientific">Effrenium voratum</name>
    <dbReference type="NCBI Taxonomy" id="2562239"/>
    <lineage>
        <taxon>Eukaryota</taxon>
        <taxon>Sar</taxon>
        <taxon>Alveolata</taxon>
        <taxon>Dinophyceae</taxon>
        <taxon>Suessiales</taxon>
        <taxon>Symbiodiniaceae</taxon>
        <taxon>Effrenium</taxon>
    </lineage>
</organism>
<comment type="caution">
    <text evidence="3">The sequence shown here is derived from an EMBL/GenBank/DDBJ whole genome shotgun (WGS) entry which is preliminary data.</text>
</comment>
<proteinExistence type="predicted"/>
<protein>
    <recommendedName>
        <fullName evidence="2">Glutathione S-transferase C-terminal domain-containing protein</fullName>
    </recommendedName>
</protein>
<accession>A0AA36JD59</accession>
<keyword evidence="1" id="KW-0812">Transmembrane</keyword>
<dbReference type="InterPro" id="IPR004046">
    <property type="entry name" value="GST_C"/>
</dbReference>
<dbReference type="SUPFAM" id="SSF52833">
    <property type="entry name" value="Thioredoxin-like"/>
    <property type="match status" value="1"/>
</dbReference>
<keyword evidence="1" id="KW-0472">Membrane</keyword>
<dbReference type="InterPro" id="IPR036282">
    <property type="entry name" value="Glutathione-S-Trfase_C_sf"/>
</dbReference>
<dbReference type="SUPFAM" id="SSF47616">
    <property type="entry name" value="GST C-terminal domain-like"/>
    <property type="match status" value="1"/>
</dbReference>
<dbReference type="AlphaFoldDB" id="A0AA36JD59"/>
<evidence type="ECO:0000259" key="2">
    <source>
        <dbReference type="Pfam" id="PF14497"/>
    </source>
</evidence>
<dbReference type="InterPro" id="IPR036249">
    <property type="entry name" value="Thioredoxin-like_sf"/>
</dbReference>
<gene>
    <name evidence="3" type="ORF">EVOR1521_LOCUS25690</name>
</gene>
<evidence type="ECO:0000313" key="4">
    <source>
        <dbReference type="Proteomes" id="UP001178507"/>
    </source>
</evidence>
<feature type="transmembrane region" description="Helical" evidence="1">
    <location>
        <begin position="6"/>
        <end position="38"/>
    </location>
</feature>
<feature type="domain" description="Glutathione S-transferase C-terminal" evidence="2">
    <location>
        <begin position="230"/>
        <end position="290"/>
    </location>
</feature>